<evidence type="ECO:0000259" key="9">
    <source>
        <dbReference type="Pfam" id="PF07962"/>
    </source>
</evidence>
<dbReference type="Proteomes" id="UP000823561">
    <property type="component" value="Chromosome 12"/>
</dbReference>
<protein>
    <recommendedName>
        <fullName evidence="3 7">TIMELESS-interacting protein</fullName>
    </recommendedName>
</protein>
<dbReference type="InterPro" id="IPR040038">
    <property type="entry name" value="TIPIN/Csm3/Swi3"/>
</dbReference>
<name>A0AAV6GGA2_9TELE</name>
<dbReference type="GO" id="GO:0003677">
    <property type="term" value="F:DNA binding"/>
    <property type="evidence" value="ECO:0007669"/>
    <property type="project" value="TreeGrafter"/>
</dbReference>
<evidence type="ECO:0000256" key="5">
    <source>
        <dbReference type="ARBA" id="ARBA00023242"/>
    </source>
</evidence>
<feature type="domain" description="Chromosome segregation in meiosis protein 3" evidence="9">
    <location>
        <begin position="81"/>
        <end position="159"/>
    </location>
</feature>
<evidence type="ECO:0000313" key="11">
    <source>
        <dbReference type="Proteomes" id="UP000823561"/>
    </source>
</evidence>
<evidence type="ECO:0000313" key="10">
    <source>
        <dbReference type="EMBL" id="KAG5272660.1"/>
    </source>
</evidence>
<feature type="region of interest" description="Disordered" evidence="8">
    <location>
        <begin position="30"/>
        <end position="54"/>
    </location>
</feature>
<keyword evidence="4 7" id="KW-0227">DNA damage</keyword>
<keyword evidence="6 7" id="KW-0131">Cell cycle</keyword>
<dbReference type="GO" id="GO:0006974">
    <property type="term" value="P:DNA damage response"/>
    <property type="evidence" value="ECO:0007669"/>
    <property type="project" value="UniProtKB-KW"/>
</dbReference>
<evidence type="ECO:0000256" key="2">
    <source>
        <dbReference type="ARBA" id="ARBA00006075"/>
    </source>
</evidence>
<evidence type="ECO:0000256" key="3">
    <source>
        <dbReference type="ARBA" id="ARBA00018750"/>
    </source>
</evidence>
<evidence type="ECO:0000256" key="6">
    <source>
        <dbReference type="ARBA" id="ARBA00023306"/>
    </source>
</evidence>
<evidence type="ECO:0000256" key="1">
    <source>
        <dbReference type="ARBA" id="ARBA00004123"/>
    </source>
</evidence>
<dbReference type="PANTHER" id="PTHR13220:SF11">
    <property type="entry name" value="TIMELESS-INTERACTING PROTEIN"/>
    <property type="match status" value="1"/>
</dbReference>
<comment type="caution">
    <text evidence="10">The sequence shown here is derived from an EMBL/GenBank/DDBJ whole genome shotgun (WGS) entry which is preliminary data.</text>
</comment>
<keyword evidence="11" id="KW-1185">Reference proteome</keyword>
<proteinExistence type="inferred from homology"/>
<evidence type="ECO:0000256" key="8">
    <source>
        <dbReference type="SAM" id="MobiDB-lite"/>
    </source>
</evidence>
<dbReference type="Pfam" id="PF07962">
    <property type="entry name" value="Swi3"/>
    <property type="match status" value="1"/>
</dbReference>
<sequence length="196" mass="22313">MHNPAEYCHITVPPSYEDLEDEKYRPFPPPVSSLFAQLPRKRTTTSGRSAEDDADEKIGGFLLSQMEEEPMISWREPQTDLDIEKLLSEKGLSALWDVLCNTTFKGQGFEVENLHTLLGEVEHWACQLYPQHTFDELVSQLENLGDHSAILGRVRSLHQETPPSNFTQPGSVDLEEASPLKDKFSEQRKCLIRSLM</sequence>
<dbReference type="GO" id="GO:0000076">
    <property type="term" value="P:DNA replication checkpoint signaling"/>
    <property type="evidence" value="ECO:0007669"/>
    <property type="project" value="UniProtKB-UniRule"/>
</dbReference>
<comment type="subcellular location">
    <subcellularLocation>
        <location evidence="1 7">Nucleus</location>
    </subcellularLocation>
</comment>
<dbReference type="GO" id="GO:0031297">
    <property type="term" value="P:replication fork processing"/>
    <property type="evidence" value="ECO:0007669"/>
    <property type="project" value="UniProtKB-UniRule"/>
</dbReference>
<evidence type="ECO:0000256" key="7">
    <source>
        <dbReference type="RuleBase" id="RU366049"/>
    </source>
</evidence>
<evidence type="ECO:0000256" key="4">
    <source>
        <dbReference type="ARBA" id="ARBA00022763"/>
    </source>
</evidence>
<dbReference type="GO" id="GO:0031298">
    <property type="term" value="C:replication fork protection complex"/>
    <property type="evidence" value="ECO:0007669"/>
    <property type="project" value="TreeGrafter"/>
</dbReference>
<accession>A0AAV6GGA2</accession>
<dbReference type="InterPro" id="IPR012923">
    <property type="entry name" value="Csm3"/>
</dbReference>
<dbReference type="EMBL" id="JADWDJ010000012">
    <property type="protein sequence ID" value="KAG5272660.1"/>
    <property type="molecule type" value="Genomic_DNA"/>
</dbReference>
<comment type="function">
    <text evidence="7">Plays an important role in the control of DNA replication and the maintenance of replication fork stability.</text>
</comment>
<reference evidence="10" key="1">
    <citation type="submission" date="2020-10" db="EMBL/GenBank/DDBJ databases">
        <title>Chromosome-scale genome assembly of the Allis shad, Alosa alosa.</title>
        <authorList>
            <person name="Margot Z."/>
            <person name="Christophe K."/>
            <person name="Cabau C."/>
            <person name="Louis A."/>
            <person name="Berthelot C."/>
            <person name="Parey E."/>
            <person name="Roest Crollius H."/>
            <person name="Montfort J."/>
            <person name="Robinson-Rechavi M."/>
            <person name="Bucao C."/>
            <person name="Bouchez O."/>
            <person name="Gislard M."/>
            <person name="Lluch J."/>
            <person name="Milhes M."/>
            <person name="Lampietro C."/>
            <person name="Lopez Roques C."/>
            <person name="Donnadieu C."/>
            <person name="Braasch I."/>
            <person name="Desvignes T."/>
            <person name="Postlethwait J."/>
            <person name="Bobe J."/>
            <person name="Guiguen Y."/>
        </authorList>
    </citation>
    <scope>NUCLEOTIDE SEQUENCE</scope>
    <source>
        <strain evidence="10">M-15738</strain>
        <tissue evidence="10">Blood</tissue>
    </source>
</reference>
<comment type="similarity">
    <text evidence="2 7">Belongs to the CSM3 family.</text>
</comment>
<dbReference type="AlphaFoldDB" id="A0AAV6GGA2"/>
<dbReference type="GO" id="GO:0043111">
    <property type="term" value="P:replication fork arrest"/>
    <property type="evidence" value="ECO:0007669"/>
    <property type="project" value="TreeGrafter"/>
</dbReference>
<dbReference type="PANTHER" id="PTHR13220">
    <property type="entry name" value="TIMELESS INTERACTING-RELATED"/>
    <property type="match status" value="1"/>
</dbReference>
<organism evidence="10 11">
    <name type="scientific">Alosa alosa</name>
    <name type="common">allis shad</name>
    <dbReference type="NCBI Taxonomy" id="278164"/>
    <lineage>
        <taxon>Eukaryota</taxon>
        <taxon>Metazoa</taxon>
        <taxon>Chordata</taxon>
        <taxon>Craniata</taxon>
        <taxon>Vertebrata</taxon>
        <taxon>Euteleostomi</taxon>
        <taxon>Actinopterygii</taxon>
        <taxon>Neopterygii</taxon>
        <taxon>Teleostei</taxon>
        <taxon>Clupei</taxon>
        <taxon>Clupeiformes</taxon>
        <taxon>Clupeoidei</taxon>
        <taxon>Clupeidae</taxon>
        <taxon>Alosa</taxon>
    </lineage>
</organism>
<keyword evidence="5 7" id="KW-0539">Nucleus</keyword>
<gene>
    <name evidence="10" type="ORF">AALO_G00167960</name>
</gene>